<dbReference type="Proteomes" id="UP000799429">
    <property type="component" value="Unassembled WGS sequence"/>
</dbReference>
<dbReference type="GO" id="GO:0046512">
    <property type="term" value="P:sphingosine biosynthetic process"/>
    <property type="evidence" value="ECO:0007669"/>
    <property type="project" value="TreeGrafter"/>
</dbReference>
<evidence type="ECO:0000313" key="3">
    <source>
        <dbReference type="Proteomes" id="UP000799429"/>
    </source>
</evidence>
<dbReference type="Gene3D" id="2.60.200.40">
    <property type="match status" value="1"/>
</dbReference>
<dbReference type="Gene3D" id="3.40.50.10330">
    <property type="entry name" value="Probable inorganic polyphosphate/atp-NAD kinase, domain 1"/>
    <property type="match status" value="1"/>
</dbReference>
<sequence length="481" mass="52268">MGTSHSKGKAMKGTVDGKSAEFTFTTTPDGPRLKYKLKDTGVKDTIEKDCLIGTISSKANNANSHIILYVDRPEEADSKKKSVVVPHYKSITATGLPKEFVDFSKANFLESLQKEHKQNASKDAKEPNIHIVISTLSGIGLAAPFYREIIKHILTAANLTEGTDFLTHFTKSAKTVTELATETWLPRANAGVAQKIILLSGDGGMLDTINSLLSAPHSSSYNPPVIVLLPMGTGNALAHSSTQTTDHTLGLSTLAQGNPRPLPLIKTRFSPGARLLVDEATREEELSPDADGTPILFGAVVASWGFHATLVADSDTAAYRKHGVERFGIAAKAALFPSDGSPPHVYRGRVSVLDSAGTWKEMERTEHAYVLATLVAKLEKTFTVSPASKPLEGALRLVHFGPMDGEEVMRVMGLAYQGGKHVEDERVGYQECEGVRVDFEEDGENGRWRRVCVDGKIVRVERGGWVEILREGRRCVELVAR</sequence>
<evidence type="ECO:0000313" key="2">
    <source>
        <dbReference type="EMBL" id="KAF2843194.1"/>
    </source>
</evidence>
<feature type="domain" description="DAGKc" evidence="1">
    <location>
        <begin position="124"/>
        <end position="271"/>
    </location>
</feature>
<dbReference type="GO" id="GO:0001727">
    <property type="term" value="F:lipid kinase activity"/>
    <property type="evidence" value="ECO:0007669"/>
    <property type="project" value="TreeGrafter"/>
</dbReference>
<dbReference type="AlphaFoldDB" id="A0A9P4VWX9"/>
<dbReference type="PANTHER" id="PTHR12358">
    <property type="entry name" value="SPHINGOSINE KINASE"/>
    <property type="match status" value="1"/>
</dbReference>
<dbReference type="InterPro" id="IPR001206">
    <property type="entry name" value="Diacylglycerol_kinase_cat_dom"/>
</dbReference>
<organism evidence="2 3">
    <name type="scientific">Patellaria atrata CBS 101060</name>
    <dbReference type="NCBI Taxonomy" id="1346257"/>
    <lineage>
        <taxon>Eukaryota</taxon>
        <taxon>Fungi</taxon>
        <taxon>Dikarya</taxon>
        <taxon>Ascomycota</taxon>
        <taxon>Pezizomycotina</taxon>
        <taxon>Dothideomycetes</taxon>
        <taxon>Dothideomycetes incertae sedis</taxon>
        <taxon>Patellariales</taxon>
        <taxon>Patellariaceae</taxon>
        <taxon>Patellaria</taxon>
    </lineage>
</organism>
<dbReference type="GO" id="GO:0005737">
    <property type="term" value="C:cytoplasm"/>
    <property type="evidence" value="ECO:0007669"/>
    <property type="project" value="TreeGrafter"/>
</dbReference>
<dbReference type="PANTHER" id="PTHR12358:SF108">
    <property type="entry name" value="DAGKC DOMAIN-CONTAINING PROTEIN"/>
    <property type="match status" value="1"/>
</dbReference>
<dbReference type="EMBL" id="MU006089">
    <property type="protein sequence ID" value="KAF2843194.1"/>
    <property type="molecule type" value="Genomic_DNA"/>
</dbReference>
<protein>
    <recommendedName>
        <fullName evidence="1">DAGKc domain-containing protein</fullName>
    </recommendedName>
</protein>
<accession>A0A9P4VWX9</accession>
<gene>
    <name evidence="2" type="ORF">M501DRAFT_994052</name>
</gene>
<dbReference type="InterPro" id="IPR050187">
    <property type="entry name" value="Lipid_Phosphate_FormReg"/>
</dbReference>
<comment type="caution">
    <text evidence="2">The sequence shown here is derived from an EMBL/GenBank/DDBJ whole genome shotgun (WGS) entry which is preliminary data.</text>
</comment>
<dbReference type="SUPFAM" id="SSF111331">
    <property type="entry name" value="NAD kinase/diacylglycerol kinase-like"/>
    <property type="match status" value="1"/>
</dbReference>
<dbReference type="Pfam" id="PF00781">
    <property type="entry name" value="DAGK_cat"/>
    <property type="match status" value="1"/>
</dbReference>
<reference evidence="2" key="1">
    <citation type="journal article" date="2020" name="Stud. Mycol.">
        <title>101 Dothideomycetes genomes: a test case for predicting lifestyles and emergence of pathogens.</title>
        <authorList>
            <person name="Haridas S."/>
            <person name="Albert R."/>
            <person name="Binder M."/>
            <person name="Bloem J."/>
            <person name="Labutti K."/>
            <person name="Salamov A."/>
            <person name="Andreopoulos B."/>
            <person name="Baker S."/>
            <person name="Barry K."/>
            <person name="Bills G."/>
            <person name="Bluhm B."/>
            <person name="Cannon C."/>
            <person name="Castanera R."/>
            <person name="Culley D."/>
            <person name="Daum C."/>
            <person name="Ezra D."/>
            <person name="Gonzalez J."/>
            <person name="Henrissat B."/>
            <person name="Kuo A."/>
            <person name="Liang C."/>
            <person name="Lipzen A."/>
            <person name="Lutzoni F."/>
            <person name="Magnuson J."/>
            <person name="Mondo S."/>
            <person name="Nolan M."/>
            <person name="Ohm R."/>
            <person name="Pangilinan J."/>
            <person name="Park H.-J."/>
            <person name="Ramirez L."/>
            <person name="Alfaro M."/>
            <person name="Sun H."/>
            <person name="Tritt A."/>
            <person name="Yoshinaga Y."/>
            <person name="Zwiers L.-H."/>
            <person name="Turgeon B."/>
            <person name="Goodwin S."/>
            <person name="Spatafora J."/>
            <person name="Crous P."/>
            <person name="Grigoriev I."/>
        </authorList>
    </citation>
    <scope>NUCLEOTIDE SEQUENCE</scope>
    <source>
        <strain evidence="2">CBS 101060</strain>
    </source>
</reference>
<dbReference type="PROSITE" id="PS50146">
    <property type="entry name" value="DAGK"/>
    <property type="match status" value="1"/>
</dbReference>
<dbReference type="OrthoDB" id="3853857at2759"/>
<name>A0A9P4VWX9_9PEZI</name>
<evidence type="ECO:0000259" key="1">
    <source>
        <dbReference type="PROSITE" id="PS50146"/>
    </source>
</evidence>
<keyword evidence="3" id="KW-1185">Reference proteome</keyword>
<proteinExistence type="predicted"/>
<dbReference type="GO" id="GO:0016020">
    <property type="term" value="C:membrane"/>
    <property type="evidence" value="ECO:0007669"/>
    <property type="project" value="TreeGrafter"/>
</dbReference>
<dbReference type="InterPro" id="IPR017438">
    <property type="entry name" value="ATP-NAD_kinase_N"/>
</dbReference>
<dbReference type="InterPro" id="IPR016064">
    <property type="entry name" value="NAD/diacylglycerol_kinase_sf"/>
</dbReference>